<dbReference type="EMBL" id="FONX01000005">
    <property type="protein sequence ID" value="SFE76566.1"/>
    <property type="molecule type" value="Genomic_DNA"/>
</dbReference>
<evidence type="ECO:0000313" key="10">
    <source>
        <dbReference type="Proteomes" id="UP000199119"/>
    </source>
</evidence>
<dbReference type="FunFam" id="3.40.50.1100:FF:000015">
    <property type="entry name" value="Cysteine synthase B"/>
    <property type="match status" value="1"/>
</dbReference>
<feature type="domain" description="Tryptophan synthase beta chain-like PALP" evidence="8">
    <location>
        <begin position="42"/>
        <end position="338"/>
    </location>
</feature>
<dbReference type="GO" id="GO:0030170">
    <property type="term" value="F:pyridoxal phosphate binding"/>
    <property type="evidence" value="ECO:0007669"/>
    <property type="project" value="UniProtKB-UniRule"/>
</dbReference>
<dbReference type="SUPFAM" id="SSF53686">
    <property type="entry name" value="Tryptophan synthase beta subunit-like PLP-dependent enzymes"/>
    <property type="match status" value="1"/>
</dbReference>
<organism evidence="9 10">
    <name type="scientific">Paracidovorax wautersii</name>
    <dbReference type="NCBI Taxonomy" id="1177982"/>
    <lineage>
        <taxon>Bacteria</taxon>
        <taxon>Pseudomonadati</taxon>
        <taxon>Pseudomonadota</taxon>
        <taxon>Betaproteobacteria</taxon>
        <taxon>Burkholderiales</taxon>
        <taxon>Comamonadaceae</taxon>
        <taxon>Paracidovorax</taxon>
    </lineage>
</organism>
<comment type="similarity">
    <text evidence="7">Belongs to the cysteine synthase/cystathionine beta-synthase family. Cds1 subfamily.</text>
</comment>
<dbReference type="OrthoDB" id="7624112at2"/>
<gene>
    <name evidence="7" type="primary">cds1</name>
    <name evidence="9" type="ORF">SAMN04489711_10525</name>
</gene>
<dbReference type="Gene3D" id="3.40.50.1100">
    <property type="match status" value="2"/>
</dbReference>
<comment type="cofactor">
    <cofactor evidence="1 7">
        <name>pyridoxal 5'-phosphate</name>
        <dbReference type="ChEBI" id="CHEBI:597326"/>
    </cofactor>
</comment>
<feature type="modified residue" description="N6-(pyridoxal phosphate)lysine" evidence="7">
    <location>
        <position position="71"/>
    </location>
</feature>
<proteinExistence type="inferred from homology"/>
<dbReference type="STRING" id="1177982.SAMN04489711_10525"/>
<dbReference type="InterPro" id="IPR001926">
    <property type="entry name" value="TrpB-like_PALP"/>
</dbReference>
<accession>A0A1I2D7Q7</accession>
<keyword evidence="10" id="KW-1185">Reference proteome</keyword>
<name>A0A1I2D7Q7_9BURK</name>
<evidence type="ECO:0000313" key="9">
    <source>
        <dbReference type="EMBL" id="SFE76566.1"/>
    </source>
</evidence>
<comment type="function">
    <text evidence="7">A cysteine desulfhydrase that generates hydrogen sulfide, H(2)S. The H(2)S produced by this enzyme may modulate central metabolism.</text>
</comment>
<dbReference type="Pfam" id="PF00291">
    <property type="entry name" value="PALP"/>
    <property type="match status" value="1"/>
</dbReference>
<keyword evidence="5 7" id="KW-0456">Lyase</keyword>
<reference evidence="10" key="1">
    <citation type="submission" date="2016-10" db="EMBL/GenBank/DDBJ databases">
        <authorList>
            <person name="Varghese N."/>
            <person name="Submissions S."/>
        </authorList>
    </citation>
    <scope>NUCLEOTIDE SEQUENCE [LARGE SCALE GENOMIC DNA]</scope>
    <source>
        <strain evidence="10">DSM 27981</strain>
    </source>
</reference>
<dbReference type="HAMAP" id="MF_00868">
    <property type="entry name" value="Cds1"/>
    <property type="match status" value="1"/>
</dbReference>
<evidence type="ECO:0000256" key="7">
    <source>
        <dbReference type="HAMAP-Rule" id="MF_00868"/>
    </source>
</evidence>
<evidence type="ECO:0000256" key="2">
    <source>
        <dbReference type="ARBA" id="ARBA00004496"/>
    </source>
</evidence>
<evidence type="ECO:0000256" key="1">
    <source>
        <dbReference type="ARBA" id="ARBA00001933"/>
    </source>
</evidence>
<evidence type="ECO:0000256" key="4">
    <source>
        <dbReference type="ARBA" id="ARBA00022898"/>
    </source>
</evidence>
<comment type="subcellular location">
    <subcellularLocation>
        <location evidence="2">Cytoplasm</location>
    </subcellularLocation>
</comment>
<evidence type="ECO:0000256" key="5">
    <source>
        <dbReference type="ARBA" id="ARBA00023239"/>
    </source>
</evidence>
<evidence type="ECO:0000256" key="3">
    <source>
        <dbReference type="ARBA" id="ARBA00022490"/>
    </source>
</evidence>
<dbReference type="GO" id="GO:0019450">
    <property type="term" value="P:L-cysteine catabolic process to pyruvate"/>
    <property type="evidence" value="ECO:0007669"/>
    <property type="project" value="UniProtKB-UniRule"/>
</dbReference>
<dbReference type="InterPro" id="IPR050214">
    <property type="entry name" value="Cys_Synth/Cystath_Beta-Synth"/>
</dbReference>
<dbReference type="GO" id="GO:0016829">
    <property type="term" value="F:lyase activity"/>
    <property type="evidence" value="ECO:0007669"/>
    <property type="project" value="UniProtKB-KW"/>
</dbReference>
<dbReference type="Proteomes" id="UP000199119">
    <property type="component" value="Unassembled WGS sequence"/>
</dbReference>
<comment type="catalytic activity">
    <reaction evidence="7">
        <text>L-cysteine + H2O = hydrogen sulfide + pyruvate + NH4(+) + H(+)</text>
        <dbReference type="Rhea" id="RHEA:24931"/>
        <dbReference type="ChEBI" id="CHEBI:15361"/>
        <dbReference type="ChEBI" id="CHEBI:15377"/>
        <dbReference type="ChEBI" id="CHEBI:15378"/>
        <dbReference type="ChEBI" id="CHEBI:28938"/>
        <dbReference type="ChEBI" id="CHEBI:29919"/>
        <dbReference type="ChEBI" id="CHEBI:35235"/>
        <dbReference type="EC" id="4.4.1.1"/>
    </reaction>
</comment>
<sequence>MDAALAPLRAHVPPGPGRSRQRAWEAECIARIEADFRRSADTHLIPLPLPGYPGIDAYLKDESSHPTGSLKHRLARSLFLYALSNGWLREGAPVIEASSGSTAVSEAYFARLLGLPFIAVVPASTSPEKIAAIEFHGGRCHFVERACDLHAASVMLARESGGHFMDQFMYAERATDWRANNNIAESIFRQMQLEPHPVPDWIVCSPGTGGTSATLGRYVRYRQHPTRILCADPEISVFFDYYEDVQQGRPDMSLTVPQGSRIEGIGRPQVERSFIAHCVDAMVKVPDALSLAAMRHVSQALGRRVGGSTGTNFVGLLWAAQQMAAEGREGSIVSILCDSGERYAQSYYDSAWYARNGIDIAQAQQRLQGFLDGAPLAPALRCAHSRA</sequence>
<evidence type="ECO:0000259" key="8">
    <source>
        <dbReference type="Pfam" id="PF00291"/>
    </source>
</evidence>
<dbReference type="PANTHER" id="PTHR10314">
    <property type="entry name" value="CYSTATHIONINE BETA-SYNTHASE"/>
    <property type="match status" value="1"/>
</dbReference>
<dbReference type="EC" id="4.4.1.1" evidence="7"/>
<comment type="function">
    <text evidence="6">A cysteine desulfhydrase that generates hydrogen sulfide, H(2)S. The H(2)S produced by this enzyme stimulates respiration in M.tuberculosis, mediated primarily via cytochrome bd with a lesser contribution from cytochrome bc1/aa3. H(2)S modulates the balance between respiration and glycolysis, and also contributes to redox homeostasis. Probably eliminates toxic levels of Cys (which can induce oxidative stress).</text>
</comment>
<dbReference type="RefSeq" id="WP_092939280.1">
    <property type="nucleotide sequence ID" value="NZ_FONX01000005.1"/>
</dbReference>
<evidence type="ECO:0000256" key="6">
    <source>
        <dbReference type="ARBA" id="ARBA00055251"/>
    </source>
</evidence>
<keyword evidence="4 7" id="KW-0663">Pyridoxal phosphate</keyword>
<dbReference type="InterPro" id="IPR047586">
    <property type="entry name" value="Cds1"/>
</dbReference>
<keyword evidence="3 7" id="KW-0963">Cytoplasm</keyword>
<dbReference type="GO" id="GO:0005737">
    <property type="term" value="C:cytoplasm"/>
    <property type="evidence" value="ECO:0007669"/>
    <property type="project" value="UniProtKB-SubCell"/>
</dbReference>
<dbReference type="AlphaFoldDB" id="A0A1I2D7Q7"/>
<protein>
    <recommendedName>
        <fullName evidence="7">L-cysteine desulfhydrase Cds1</fullName>
        <ecNumber evidence="7">4.4.1.1</ecNumber>
    </recommendedName>
</protein>
<dbReference type="InterPro" id="IPR036052">
    <property type="entry name" value="TrpB-like_PALP_sf"/>
</dbReference>